<evidence type="ECO:0000313" key="3">
    <source>
        <dbReference type="EMBL" id="EKY23407.1"/>
    </source>
</evidence>
<dbReference type="Proteomes" id="UP000010420">
    <property type="component" value="Unassembled WGS sequence"/>
</dbReference>
<dbReference type="Gene3D" id="3.30.1360.70">
    <property type="entry name" value="Arginyl tRNA synthetase N-terminal domain"/>
    <property type="match status" value="1"/>
</dbReference>
<name>L1Q732_9CLOT</name>
<comment type="caution">
    <text evidence="3">The sequence shown here is derived from an EMBL/GenBank/DDBJ whole genome shotgun (WGS) entry which is preliminary data.</text>
</comment>
<dbReference type="PANTHER" id="PTHR11956">
    <property type="entry name" value="ARGINYL-TRNA SYNTHETASE"/>
    <property type="match status" value="1"/>
</dbReference>
<proteinExistence type="inferred from homology"/>
<sequence length="245" mass="27633">MKIFIEQISDIFMNTFEELGYDKSAGKVNVSNRPDLCQYQCNGALACAKKYKKAPNAIAQEVVEKLKENEIFSKLEIAGPGFINITLNDEFLVDYVNKMNTDERFGTSQATEIKKIIVDYGGANVAKPLHIGHLRSAIIGESIKRIAKYLGHDVIGDVHLGDWGLQMGMVISEVERRNPSLPYFDESFEGEYPEEAPFTIDELEDIYPYASKLAKSDEAVMKLLKKQQLSFNKVEEGMLHYGSIY</sequence>
<keyword evidence="1" id="KW-0030">Aminoacyl-tRNA synthetase</keyword>
<accession>L1Q732</accession>
<keyword evidence="4" id="KW-1185">Reference proteome</keyword>
<evidence type="ECO:0000259" key="2">
    <source>
        <dbReference type="SMART" id="SM01016"/>
    </source>
</evidence>
<dbReference type="SUPFAM" id="SSF52374">
    <property type="entry name" value="Nucleotidylyl transferase"/>
    <property type="match status" value="1"/>
</dbReference>
<dbReference type="InterPro" id="IPR035684">
    <property type="entry name" value="ArgRS_core"/>
</dbReference>
<protein>
    <submittedName>
        <fullName evidence="3">Arginine--tRNA ligase domain protein</fullName>
    </submittedName>
</protein>
<dbReference type="PANTHER" id="PTHR11956:SF5">
    <property type="entry name" value="ARGININE--TRNA LIGASE, CYTOPLASMIC"/>
    <property type="match status" value="1"/>
</dbReference>
<dbReference type="InterPro" id="IPR036695">
    <property type="entry name" value="Arg-tRNA-synth_N_sf"/>
</dbReference>
<dbReference type="HOGENOM" id="CLU_006406_2_3_9"/>
<dbReference type="Gene3D" id="3.40.50.620">
    <property type="entry name" value="HUPs"/>
    <property type="match status" value="1"/>
</dbReference>
<dbReference type="AlphaFoldDB" id="L1Q732"/>
<dbReference type="InterPro" id="IPR014729">
    <property type="entry name" value="Rossmann-like_a/b/a_fold"/>
</dbReference>
<dbReference type="PATRIC" id="fig|545697.3.peg.2882"/>
<dbReference type="InterPro" id="IPR001278">
    <property type="entry name" value="Arg-tRNA-ligase"/>
</dbReference>
<dbReference type="InterPro" id="IPR005148">
    <property type="entry name" value="Arg-tRNA-synth_N"/>
</dbReference>
<dbReference type="SUPFAM" id="SSF55190">
    <property type="entry name" value="Arginyl-tRNA synthetase (ArgRS), N-terminal 'additional' domain"/>
    <property type="match status" value="1"/>
</dbReference>
<dbReference type="STRING" id="545697.HMPREF0216_02933"/>
<dbReference type="EMBL" id="AMEZ01000104">
    <property type="protein sequence ID" value="EKY23407.1"/>
    <property type="molecule type" value="Genomic_DNA"/>
</dbReference>
<gene>
    <name evidence="3" type="ORF">HMPREF0216_02933</name>
</gene>
<dbReference type="eggNOG" id="COG0018">
    <property type="taxonomic scope" value="Bacteria"/>
</dbReference>
<dbReference type="GO" id="GO:0004814">
    <property type="term" value="F:arginine-tRNA ligase activity"/>
    <property type="evidence" value="ECO:0007669"/>
    <property type="project" value="InterPro"/>
</dbReference>
<dbReference type="SMART" id="SM01016">
    <property type="entry name" value="Arg_tRNA_synt_N"/>
    <property type="match status" value="1"/>
</dbReference>
<keyword evidence="1 3" id="KW-0436">Ligase</keyword>
<feature type="domain" description="Arginyl tRNA synthetase N-terminal" evidence="2">
    <location>
        <begin position="2"/>
        <end position="87"/>
    </location>
</feature>
<organism evidence="3 4">
    <name type="scientific">Clostridium celatum DSM 1785</name>
    <dbReference type="NCBI Taxonomy" id="545697"/>
    <lineage>
        <taxon>Bacteria</taxon>
        <taxon>Bacillati</taxon>
        <taxon>Bacillota</taxon>
        <taxon>Clostridia</taxon>
        <taxon>Eubacteriales</taxon>
        <taxon>Clostridiaceae</taxon>
        <taxon>Clostridium</taxon>
    </lineage>
</organism>
<evidence type="ECO:0000313" key="4">
    <source>
        <dbReference type="Proteomes" id="UP000010420"/>
    </source>
</evidence>
<reference evidence="3 4" key="1">
    <citation type="submission" date="2012-05" db="EMBL/GenBank/DDBJ databases">
        <authorList>
            <person name="Weinstock G."/>
            <person name="Sodergren E."/>
            <person name="Lobos E.A."/>
            <person name="Fulton L."/>
            <person name="Fulton R."/>
            <person name="Courtney L."/>
            <person name="Fronick C."/>
            <person name="O'Laughlin M."/>
            <person name="Godfrey J."/>
            <person name="Wilson R.M."/>
            <person name="Miner T."/>
            <person name="Farmer C."/>
            <person name="Delehaunty K."/>
            <person name="Cordes M."/>
            <person name="Minx P."/>
            <person name="Tomlinson C."/>
            <person name="Chen J."/>
            <person name="Wollam A."/>
            <person name="Pepin K.H."/>
            <person name="Bhonagiri V."/>
            <person name="Zhang X."/>
            <person name="Suruliraj S."/>
            <person name="Warren W."/>
            <person name="Mitreva M."/>
            <person name="Mardis E.R."/>
            <person name="Wilson R.K."/>
        </authorList>
    </citation>
    <scope>NUCLEOTIDE SEQUENCE [LARGE SCALE GENOMIC DNA]</scope>
    <source>
        <strain evidence="3 4">DSM 1785</strain>
    </source>
</reference>
<keyword evidence="1" id="KW-0547">Nucleotide-binding</keyword>
<dbReference type="GO" id="GO:0005524">
    <property type="term" value="F:ATP binding"/>
    <property type="evidence" value="ECO:0007669"/>
    <property type="project" value="UniProtKB-KW"/>
</dbReference>
<comment type="similarity">
    <text evidence="1">Belongs to the class-I aminoacyl-tRNA synthetase family.</text>
</comment>
<evidence type="ECO:0000256" key="1">
    <source>
        <dbReference type="RuleBase" id="RU363038"/>
    </source>
</evidence>
<dbReference type="GO" id="GO:0005737">
    <property type="term" value="C:cytoplasm"/>
    <property type="evidence" value="ECO:0007669"/>
    <property type="project" value="InterPro"/>
</dbReference>
<keyword evidence="1" id="KW-0648">Protein biosynthesis</keyword>
<dbReference type="Pfam" id="PF03485">
    <property type="entry name" value="Arg_tRNA_synt_N"/>
    <property type="match status" value="1"/>
</dbReference>
<keyword evidence="1" id="KW-0067">ATP-binding</keyword>
<dbReference type="PRINTS" id="PR01038">
    <property type="entry name" value="TRNASYNTHARG"/>
</dbReference>
<dbReference type="GO" id="GO:0006420">
    <property type="term" value="P:arginyl-tRNA aminoacylation"/>
    <property type="evidence" value="ECO:0007669"/>
    <property type="project" value="InterPro"/>
</dbReference>
<dbReference type="Pfam" id="PF00750">
    <property type="entry name" value="tRNA-synt_1d"/>
    <property type="match status" value="1"/>
</dbReference>